<proteinExistence type="predicted"/>
<accession>A0A9W6RH64</accession>
<evidence type="ECO:0000313" key="3">
    <source>
        <dbReference type="EMBL" id="GLY73840.1"/>
    </source>
</evidence>
<dbReference type="InterPro" id="IPR036249">
    <property type="entry name" value="Thioredoxin-like_sf"/>
</dbReference>
<dbReference type="Pfam" id="PF13462">
    <property type="entry name" value="Thioredoxin_4"/>
    <property type="match status" value="1"/>
</dbReference>
<dbReference type="AlphaFoldDB" id="A0A9W6RH64"/>
<name>A0A9W6RH64_9ACTN</name>
<dbReference type="Gene3D" id="3.40.30.10">
    <property type="entry name" value="Glutaredoxin"/>
    <property type="match status" value="1"/>
</dbReference>
<reference evidence="3" key="1">
    <citation type="submission" date="2023-03" db="EMBL/GenBank/DDBJ databases">
        <title>Actinoallomurus iriomotensis NBRC 103681.</title>
        <authorList>
            <person name="Ichikawa N."/>
            <person name="Sato H."/>
            <person name="Tonouchi N."/>
        </authorList>
    </citation>
    <scope>NUCLEOTIDE SEQUENCE</scope>
    <source>
        <strain evidence="3">NBRC 103681</strain>
    </source>
</reference>
<feature type="region of interest" description="Disordered" evidence="1">
    <location>
        <begin position="1"/>
        <end position="20"/>
    </location>
</feature>
<dbReference type="EMBL" id="BSTJ01000002">
    <property type="protein sequence ID" value="GLY73840.1"/>
    <property type="molecule type" value="Genomic_DNA"/>
</dbReference>
<protein>
    <recommendedName>
        <fullName evidence="2">Thioredoxin-like fold domain-containing protein</fullName>
    </recommendedName>
</protein>
<sequence>MTTWMPQAPAPERVPAGASAEGDGIVIGAGPVTIDTYIDFLCPFCKQFEETAGPTLDRLVAEGLTTIVFHPMTFLDRLSTDHYSSRASSSSGCAADGGRFREYGRALFARQPPEGGPGLTDETLVEIGRSVGLAEPSFARCVLGRAYLAWSAYVTFMAGRRGVGATPTVTVDGMSVPANPRAILTAVATVAG</sequence>
<evidence type="ECO:0000313" key="4">
    <source>
        <dbReference type="Proteomes" id="UP001165135"/>
    </source>
</evidence>
<feature type="domain" description="Thioredoxin-like fold" evidence="2">
    <location>
        <begin position="24"/>
        <end position="177"/>
    </location>
</feature>
<gene>
    <name evidence="3" type="ORF">Airi01_021070</name>
</gene>
<organism evidence="3 4">
    <name type="scientific">Actinoallomurus iriomotensis</name>
    <dbReference type="NCBI Taxonomy" id="478107"/>
    <lineage>
        <taxon>Bacteria</taxon>
        <taxon>Bacillati</taxon>
        <taxon>Actinomycetota</taxon>
        <taxon>Actinomycetes</taxon>
        <taxon>Streptosporangiales</taxon>
        <taxon>Thermomonosporaceae</taxon>
        <taxon>Actinoallomurus</taxon>
    </lineage>
</organism>
<dbReference type="RefSeq" id="WP_285619410.1">
    <property type="nucleotide sequence ID" value="NZ_BSTJ01000002.1"/>
</dbReference>
<dbReference type="InterPro" id="IPR012336">
    <property type="entry name" value="Thioredoxin-like_fold"/>
</dbReference>
<dbReference type="CDD" id="cd02972">
    <property type="entry name" value="DsbA_family"/>
    <property type="match status" value="1"/>
</dbReference>
<evidence type="ECO:0000259" key="2">
    <source>
        <dbReference type="Pfam" id="PF13462"/>
    </source>
</evidence>
<dbReference type="SUPFAM" id="SSF52833">
    <property type="entry name" value="Thioredoxin-like"/>
    <property type="match status" value="1"/>
</dbReference>
<comment type="caution">
    <text evidence="3">The sequence shown here is derived from an EMBL/GenBank/DDBJ whole genome shotgun (WGS) entry which is preliminary data.</text>
</comment>
<evidence type="ECO:0000256" key="1">
    <source>
        <dbReference type="SAM" id="MobiDB-lite"/>
    </source>
</evidence>
<dbReference type="Proteomes" id="UP001165135">
    <property type="component" value="Unassembled WGS sequence"/>
</dbReference>